<sequence>MTDVVEKPPPSVKYGELKRQLTKDFADTNENRLSKVLTELELGGKKPSVLLRGMTSLAGDQLSSGAIKTLWLRRLPARVRAILTIDDRIETTILADMDDKILMECNSWPTISTVTSNERSQDNEAIVVDALTERFNKLERGFHNRNCRGFGSRNRYTRHRSKSNDKRKIYIYHERFGSKAQRAGVSAGIPRQNAYKIRCRKETPSRGYYATLFNGKGITRAILKRVCSTEQRILPVVDAVPAINHFCQLFRSATT</sequence>
<accession>A0A7R8UZ39</accession>
<evidence type="ECO:0000313" key="2">
    <source>
        <dbReference type="Proteomes" id="UP000594454"/>
    </source>
</evidence>
<reference evidence="1 2" key="1">
    <citation type="submission" date="2020-11" db="EMBL/GenBank/DDBJ databases">
        <authorList>
            <person name="Wallbank WR R."/>
            <person name="Pardo Diaz C."/>
            <person name="Kozak K."/>
            <person name="Martin S."/>
            <person name="Jiggins C."/>
            <person name="Moest M."/>
            <person name="Warren A I."/>
            <person name="Generalovic N T."/>
            <person name="Byers J.R.P. K."/>
            <person name="Montejo-Kovacevich G."/>
            <person name="Yen C E."/>
        </authorList>
    </citation>
    <scope>NUCLEOTIDE SEQUENCE [LARGE SCALE GENOMIC DNA]</scope>
</reference>
<organism evidence="1 2">
    <name type="scientific">Hermetia illucens</name>
    <name type="common">Black soldier fly</name>
    <dbReference type="NCBI Taxonomy" id="343691"/>
    <lineage>
        <taxon>Eukaryota</taxon>
        <taxon>Metazoa</taxon>
        <taxon>Ecdysozoa</taxon>
        <taxon>Arthropoda</taxon>
        <taxon>Hexapoda</taxon>
        <taxon>Insecta</taxon>
        <taxon>Pterygota</taxon>
        <taxon>Neoptera</taxon>
        <taxon>Endopterygota</taxon>
        <taxon>Diptera</taxon>
        <taxon>Brachycera</taxon>
        <taxon>Stratiomyomorpha</taxon>
        <taxon>Stratiomyidae</taxon>
        <taxon>Hermetiinae</taxon>
        <taxon>Hermetia</taxon>
    </lineage>
</organism>
<dbReference type="EMBL" id="LR899013">
    <property type="protein sequence ID" value="CAD7089692.1"/>
    <property type="molecule type" value="Genomic_DNA"/>
</dbReference>
<name>A0A7R8UZ39_HERIL</name>
<protein>
    <submittedName>
        <fullName evidence="1">Uncharacterized protein</fullName>
    </submittedName>
</protein>
<gene>
    <name evidence="1" type="ORF">HERILL_LOCUS12225</name>
</gene>
<proteinExistence type="predicted"/>
<dbReference type="PANTHER" id="PTHR33327">
    <property type="entry name" value="ENDONUCLEASE"/>
    <property type="match status" value="1"/>
</dbReference>
<dbReference type="Proteomes" id="UP000594454">
    <property type="component" value="Chromosome 5"/>
</dbReference>
<dbReference type="InParanoid" id="A0A7R8UZ39"/>
<dbReference type="AlphaFoldDB" id="A0A7R8UZ39"/>
<dbReference type="OrthoDB" id="6260718at2759"/>
<evidence type="ECO:0000313" key="1">
    <source>
        <dbReference type="EMBL" id="CAD7089692.1"/>
    </source>
</evidence>
<dbReference type="PANTHER" id="PTHR33327:SF3">
    <property type="entry name" value="RNA-DIRECTED DNA POLYMERASE"/>
    <property type="match status" value="1"/>
</dbReference>
<keyword evidence="2" id="KW-1185">Reference proteome</keyword>